<name>A0A6S6RTP6_9BACT</name>
<dbReference type="Gene3D" id="3.40.50.300">
    <property type="entry name" value="P-loop containing nucleotide triphosphate hydrolases"/>
    <property type="match status" value="2"/>
</dbReference>
<protein>
    <submittedName>
        <fullName evidence="1">Uncharacterized protein</fullName>
    </submittedName>
</protein>
<reference evidence="1" key="1">
    <citation type="submission" date="2020-01" db="EMBL/GenBank/DDBJ databases">
        <authorList>
            <person name="Meier V. D."/>
            <person name="Meier V D."/>
        </authorList>
    </citation>
    <scope>NUCLEOTIDE SEQUENCE</scope>
    <source>
        <strain evidence="1">HLG_WM_MAG_06</strain>
    </source>
</reference>
<dbReference type="EMBL" id="CACVAP010000026">
    <property type="protein sequence ID" value="CAA6799859.1"/>
    <property type="molecule type" value="Genomic_DNA"/>
</dbReference>
<accession>A0A6S6RTP6</accession>
<organism evidence="1">
    <name type="scientific">uncultured Sulfurovum sp</name>
    <dbReference type="NCBI Taxonomy" id="269237"/>
    <lineage>
        <taxon>Bacteria</taxon>
        <taxon>Pseudomonadati</taxon>
        <taxon>Campylobacterota</taxon>
        <taxon>Epsilonproteobacteria</taxon>
        <taxon>Campylobacterales</taxon>
        <taxon>Sulfurovaceae</taxon>
        <taxon>Sulfurovum</taxon>
        <taxon>environmental samples</taxon>
    </lineage>
</organism>
<dbReference type="InterPro" id="IPR027417">
    <property type="entry name" value="P-loop_NTPase"/>
</dbReference>
<dbReference type="SUPFAM" id="SSF52540">
    <property type="entry name" value="P-loop containing nucleoside triphosphate hydrolases"/>
    <property type="match status" value="1"/>
</dbReference>
<dbReference type="AlphaFoldDB" id="A0A6S6RTP6"/>
<sequence>MKKREHYITKDFLYNYFSCVHKEDVSNPNFYGTDINGRFWNFRFDQTTESSKNKNADFVILGVKGSGKTTFTNGILAQTFNYGMSEDRLFRIGDPAQGMNENKLRHFDIKKSGMVLAKLIKNEFPKNVKFINTSLDEFLYNPINITHKIKEDGTVVIDQNELTLNILLLSIVLESKNKIKDAVGLDASEQALLKNIITELYISQNYECDYILALKEVNFETYNELITLGYDELSNIKDISHVGYEFLKAPTLETVYKNIGIVSKEGGNENIQKISLSLESKIKTILSIGIFSGLDKIDYANASFLHIDFDPIKELDEYVPIFLSLFLKLYRMDKLSQLDLLDKGIDRPYITYVFEEAKNVLSQDSFEDFIAKFINEARSYRIKVGFTTQLISHVPSHIFTQVENKFLLFPGKNKRNMLIDEITTVAKMDDKTIELMHRTPEYGIVLWNEHGSSSFKPAMSDKEIEAYGQAQ</sequence>
<proteinExistence type="predicted"/>
<gene>
    <name evidence="1" type="ORF">HELGO_WM11986</name>
</gene>
<evidence type="ECO:0000313" key="1">
    <source>
        <dbReference type="EMBL" id="CAA6799859.1"/>
    </source>
</evidence>